<feature type="compositionally biased region" description="Polar residues" evidence="4">
    <location>
        <begin position="571"/>
        <end position="599"/>
    </location>
</feature>
<evidence type="ECO:0000313" key="6">
    <source>
        <dbReference type="Proteomes" id="UP000184600"/>
    </source>
</evidence>
<keyword evidence="6" id="KW-1185">Reference proteome</keyword>
<dbReference type="STRING" id="1117707.VQ7734_00451"/>
<dbReference type="RefSeq" id="WP_083601505.1">
    <property type="nucleotide sequence ID" value="NZ_AP024897.1"/>
</dbReference>
<name>A0A1M7YQ26_9VIBR</name>
<feature type="region of interest" description="Disordered" evidence="4">
    <location>
        <begin position="571"/>
        <end position="600"/>
    </location>
</feature>
<dbReference type="PANTHER" id="PTHR36220:SF1">
    <property type="entry name" value="GAMMA TUBULIN COMPLEX COMPONENT C-TERMINAL DOMAIN-CONTAINING PROTEIN"/>
    <property type="match status" value="1"/>
</dbReference>
<reference evidence="6" key="1">
    <citation type="submission" date="2016-12" db="EMBL/GenBank/DDBJ databases">
        <authorList>
            <person name="Rodrigo-Torres L."/>
            <person name="Arahal R.D."/>
            <person name="Lucena T."/>
        </authorList>
    </citation>
    <scope>NUCLEOTIDE SEQUENCE [LARGE SCALE GENOMIC DNA]</scope>
</reference>
<evidence type="ECO:0008006" key="7">
    <source>
        <dbReference type="Google" id="ProtNLM"/>
    </source>
</evidence>
<dbReference type="Proteomes" id="UP000184600">
    <property type="component" value="Unassembled WGS sequence"/>
</dbReference>
<evidence type="ECO:0000256" key="2">
    <source>
        <dbReference type="ARBA" id="ARBA00022737"/>
    </source>
</evidence>
<dbReference type="InterPro" id="IPR028994">
    <property type="entry name" value="Integrin_alpha_N"/>
</dbReference>
<dbReference type="PROSITE" id="PS51470">
    <property type="entry name" value="FG_GAP"/>
    <property type="match status" value="2"/>
</dbReference>
<protein>
    <recommendedName>
        <fullName evidence="7">FG-GAP repeat protein</fullName>
    </recommendedName>
</protein>
<keyword evidence="1" id="KW-0732">Signal</keyword>
<evidence type="ECO:0000256" key="3">
    <source>
        <dbReference type="ARBA" id="ARBA00023180"/>
    </source>
</evidence>
<sequence>MRNINHGLRIAFIFSFAGFSLPGYSGINNTTPTLSSFNLSDIAAGTLGVKQMTLAWTSASDDAGVTYSVCKKDTTQTNNCDVLTSVTDVLSATVTVDSLVQALSAGYFILAQSGDKTKASSEASLTTDTVTRMIGYFKASNTGIMDYFGYNVALSSDGNTLAVGAPYEDNTGNVAYSGAVYLFSNSSGSWTQTAYLKAPNPGTGDGFGYRVALSHDGSTLAVSAPYEGNTDATNDSGAVYLFGHSSGSWTQTAYLKASNTEADDGFGMSMALSSDGGTLAVGAPYEDNSATGVMTDGSETSDTGTAYGSGAAYLFSNSSGSWTQMAYFKASNTGADDQFGTSLALSSDGGTLAVGAPDEDNSATGVVTDGSESKDTGTAANSGAIYLFSDHRKNWAQVAYIKASNTGADDNFGASLALSSDGSTLVVGAPNEDNDATGVITDGSETSDTGTAANSGAIYLFSDHRKNWGQVAYIKASNTEADDGFGVSVALSSDGSTLAVGAPYEDNSATGVITDSTETSDTGTADSSGAVYLFSDTNSWAQIAYIKASNTGENDSFGLSVTLNNDGNTLAASAPGESNSATGVITDGPETSDTGTASFSGAVYMY</sequence>
<dbReference type="Pfam" id="PF14312">
    <property type="entry name" value="FG-GAP_2"/>
    <property type="match status" value="6"/>
</dbReference>
<keyword evidence="2" id="KW-0677">Repeat</keyword>
<proteinExistence type="predicted"/>
<dbReference type="InterPro" id="IPR013517">
    <property type="entry name" value="FG-GAP"/>
</dbReference>
<dbReference type="InterPro" id="IPR013519">
    <property type="entry name" value="Int_alpha_beta-p"/>
</dbReference>
<evidence type="ECO:0000256" key="1">
    <source>
        <dbReference type="ARBA" id="ARBA00022729"/>
    </source>
</evidence>
<organism evidence="5 6">
    <name type="scientific">Vibrio quintilis</name>
    <dbReference type="NCBI Taxonomy" id="1117707"/>
    <lineage>
        <taxon>Bacteria</taxon>
        <taxon>Pseudomonadati</taxon>
        <taxon>Pseudomonadota</taxon>
        <taxon>Gammaproteobacteria</taxon>
        <taxon>Vibrionales</taxon>
        <taxon>Vibrionaceae</taxon>
        <taxon>Vibrio</taxon>
    </lineage>
</organism>
<accession>A0A1M7YQ26</accession>
<feature type="region of interest" description="Disordered" evidence="4">
    <location>
        <begin position="355"/>
        <end position="375"/>
    </location>
</feature>
<dbReference type="SUPFAM" id="SSF69322">
    <property type="entry name" value="Tricorn protease domain 2"/>
    <property type="match status" value="1"/>
</dbReference>
<gene>
    <name evidence="5" type="ORF">VQ7734_00451</name>
</gene>
<evidence type="ECO:0000256" key="4">
    <source>
        <dbReference type="SAM" id="MobiDB-lite"/>
    </source>
</evidence>
<keyword evidence="3" id="KW-0325">Glycoprotein</keyword>
<dbReference type="PANTHER" id="PTHR36220">
    <property type="entry name" value="UNNAMED PRODUCT"/>
    <property type="match status" value="1"/>
</dbReference>
<dbReference type="EMBL" id="FRFG01000007">
    <property type="protein sequence ID" value="SHO54733.1"/>
    <property type="molecule type" value="Genomic_DNA"/>
</dbReference>
<dbReference type="Gene3D" id="2.130.10.130">
    <property type="entry name" value="Integrin alpha, N-terminal"/>
    <property type="match status" value="4"/>
</dbReference>
<dbReference type="OrthoDB" id="9782766at2"/>
<feature type="region of interest" description="Disordered" evidence="4">
    <location>
        <begin position="507"/>
        <end position="526"/>
    </location>
</feature>
<dbReference type="AlphaFoldDB" id="A0A1M7YQ26"/>
<dbReference type="SMART" id="SM00191">
    <property type="entry name" value="Int_alpha"/>
    <property type="match status" value="6"/>
</dbReference>
<evidence type="ECO:0000313" key="5">
    <source>
        <dbReference type="EMBL" id="SHO54733.1"/>
    </source>
</evidence>